<accession>A0ABX3J247</accession>
<dbReference type="RefSeq" id="WP_039918953.1">
    <property type="nucleotide sequence ID" value="NZ_ANMG01000050.1"/>
</dbReference>
<evidence type="ECO:0000256" key="1">
    <source>
        <dbReference type="SAM" id="MobiDB-lite"/>
    </source>
</evidence>
<dbReference type="Proteomes" id="UP000188551">
    <property type="component" value="Unassembled WGS sequence"/>
</dbReference>
<protein>
    <submittedName>
        <fullName evidence="2">Uncharacterized protein</fullName>
    </submittedName>
</protein>
<evidence type="ECO:0000313" key="3">
    <source>
        <dbReference type="Proteomes" id="UP000188551"/>
    </source>
</evidence>
<reference evidence="2 3" key="1">
    <citation type="submission" date="2017-02" db="EMBL/GenBank/DDBJ databases">
        <title>Amycolatopsis azurea DSM 43854 draft genome.</title>
        <authorList>
            <person name="Mayilraj S."/>
        </authorList>
    </citation>
    <scope>NUCLEOTIDE SEQUENCE [LARGE SCALE GENOMIC DNA]</scope>
    <source>
        <strain evidence="2 3">DSM 43854</strain>
    </source>
</reference>
<name>A0ABX3J247_9PSEU</name>
<keyword evidence="3" id="KW-1185">Reference proteome</keyword>
<sequence>MGLKSFDRIEWSLLFPDFSAAEAARTRAAAGRIETARLPEDTGKWDWWPEHLGVDPVHKDIQPIIAGTTLTLSNSGVDWLELALCIVRETRQRFTVSATVEVACWCDPDHNMHVVRKDEHLVGTGTALASAFESAGSALERWAGGSHDPDAYRAAAGLEPASPTSRASGPGGAEAEDSVILKLA</sequence>
<comment type="caution">
    <text evidence="2">The sequence shown here is derived from an EMBL/GenBank/DDBJ whole genome shotgun (WGS) entry which is preliminary data.</text>
</comment>
<proteinExistence type="predicted"/>
<feature type="region of interest" description="Disordered" evidence="1">
    <location>
        <begin position="150"/>
        <end position="184"/>
    </location>
</feature>
<gene>
    <name evidence="2" type="ORF">B0293_35575</name>
</gene>
<evidence type="ECO:0000313" key="2">
    <source>
        <dbReference type="EMBL" id="OOC01661.1"/>
    </source>
</evidence>
<dbReference type="EMBL" id="MUXN01000027">
    <property type="protein sequence ID" value="OOC01661.1"/>
    <property type="molecule type" value="Genomic_DNA"/>
</dbReference>
<organism evidence="2 3">
    <name type="scientific">Amycolatopsis azurea DSM 43854</name>
    <dbReference type="NCBI Taxonomy" id="1238180"/>
    <lineage>
        <taxon>Bacteria</taxon>
        <taxon>Bacillati</taxon>
        <taxon>Actinomycetota</taxon>
        <taxon>Actinomycetes</taxon>
        <taxon>Pseudonocardiales</taxon>
        <taxon>Pseudonocardiaceae</taxon>
        <taxon>Amycolatopsis</taxon>
    </lineage>
</organism>